<proteinExistence type="predicted"/>
<protein>
    <submittedName>
        <fullName evidence="3">Flavin reductase</fullName>
    </submittedName>
</protein>
<comment type="caution">
    <text evidence="3">The sequence shown here is derived from an EMBL/GenBank/DDBJ whole genome shotgun (WGS) entry which is preliminary data.</text>
</comment>
<dbReference type="PANTHER" id="PTHR30466:SF1">
    <property type="entry name" value="FMN REDUCTASE (NADH) RUTF"/>
    <property type="match status" value="1"/>
</dbReference>
<dbReference type="GO" id="GO:0006208">
    <property type="term" value="P:pyrimidine nucleobase catabolic process"/>
    <property type="evidence" value="ECO:0007669"/>
    <property type="project" value="TreeGrafter"/>
</dbReference>
<dbReference type="GO" id="GO:0010181">
    <property type="term" value="F:FMN binding"/>
    <property type="evidence" value="ECO:0007669"/>
    <property type="project" value="InterPro"/>
</dbReference>
<dbReference type="Pfam" id="PF01613">
    <property type="entry name" value="Flavin_Reduct"/>
    <property type="match status" value="1"/>
</dbReference>
<evidence type="ECO:0000256" key="1">
    <source>
        <dbReference type="ARBA" id="ARBA00023002"/>
    </source>
</evidence>
<reference evidence="3 4" key="1">
    <citation type="submission" date="2020-04" db="EMBL/GenBank/DDBJ databases">
        <title>Description of novel Gluconacetobacter.</title>
        <authorList>
            <person name="Sombolestani A."/>
        </authorList>
    </citation>
    <scope>NUCLEOTIDE SEQUENCE [LARGE SCALE GENOMIC DNA]</scope>
    <source>
        <strain evidence="3 4">LMG 27725</strain>
    </source>
</reference>
<keyword evidence="1" id="KW-0560">Oxidoreductase</keyword>
<dbReference type="EMBL" id="JABEQL010000007">
    <property type="protein sequence ID" value="MBB2178970.1"/>
    <property type="molecule type" value="Genomic_DNA"/>
</dbReference>
<evidence type="ECO:0000313" key="4">
    <source>
        <dbReference type="Proteomes" id="UP000525623"/>
    </source>
</evidence>
<dbReference type="PANTHER" id="PTHR30466">
    <property type="entry name" value="FLAVIN REDUCTASE"/>
    <property type="match status" value="1"/>
</dbReference>
<dbReference type="Gene3D" id="2.30.110.10">
    <property type="entry name" value="Electron Transport, Fmn-binding Protein, Chain A"/>
    <property type="match status" value="1"/>
</dbReference>
<accession>A0A7W4JCZ9</accession>
<dbReference type="AlphaFoldDB" id="A0A7W4JCZ9"/>
<name>A0A7W4JCZ9_9PROT</name>
<evidence type="ECO:0000313" key="3">
    <source>
        <dbReference type="EMBL" id="MBB2178970.1"/>
    </source>
</evidence>
<dbReference type="SMART" id="SM00903">
    <property type="entry name" value="Flavin_Reduct"/>
    <property type="match status" value="1"/>
</dbReference>
<organism evidence="3 4">
    <name type="scientific">Gluconacetobacter tumulicola</name>
    <dbReference type="NCBI Taxonomy" id="1017177"/>
    <lineage>
        <taxon>Bacteria</taxon>
        <taxon>Pseudomonadati</taxon>
        <taxon>Pseudomonadota</taxon>
        <taxon>Alphaproteobacteria</taxon>
        <taxon>Acetobacterales</taxon>
        <taxon>Acetobacteraceae</taxon>
        <taxon>Gluconacetobacter</taxon>
    </lineage>
</organism>
<dbReference type="GO" id="GO:0042602">
    <property type="term" value="F:riboflavin reductase (NADPH) activity"/>
    <property type="evidence" value="ECO:0007669"/>
    <property type="project" value="TreeGrafter"/>
</dbReference>
<sequence length="152" mass="15903">MSLLGAPVVLVTTDGAAGCHGLTVSAITSVSDDPPTVLVCLNRANRSHGAFLRNGIIGISILGRGHDALAGTFASSRLSAEEKFSHGTWRDDVTGAPLLADAPVTLDCTIDALHASGSHDVLFCRVRSIGLHSGARHGLAWFSRRFHLLPAE</sequence>
<dbReference type="InterPro" id="IPR050268">
    <property type="entry name" value="NADH-dep_flavin_reductase"/>
</dbReference>
<keyword evidence="4" id="KW-1185">Reference proteome</keyword>
<dbReference type="InterPro" id="IPR012349">
    <property type="entry name" value="Split_barrel_FMN-bd"/>
</dbReference>
<dbReference type="SUPFAM" id="SSF50475">
    <property type="entry name" value="FMN-binding split barrel"/>
    <property type="match status" value="1"/>
</dbReference>
<gene>
    <name evidence="3" type="ORF">HLH29_07270</name>
</gene>
<evidence type="ECO:0000259" key="2">
    <source>
        <dbReference type="SMART" id="SM00903"/>
    </source>
</evidence>
<dbReference type="Proteomes" id="UP000525623">
    <property type="component" value="Unassembled WGS sequence"/>
</dbReference>
<dbReference type="InterPro" id="IPR002563">
    <property type="entry name" value="Flavin_Rdtase-like_dom"/>
</dbReference>
<feature type="domain" description="Flavin reductase like" evidence="2">
    <location>
        <begin position="1"/>
        <end position="148"/>
    </location>
</feature>